<sequence>MRAEKNQTAKFQMQASRRNIDRCLIVSNALPINSILPPNCDKPLLTTQNALAGQLRTINLLQSSMSERQAMGRKGRKGKGGRRGNPAPNDRRRGDSVQMGERLRYRTQKEEERFTLLVLTREMVPISTEPESVMSSVVKIGLDDEGGADQPESSIAAMLREAAHEAMHSNVPEGFVWIEEYQQYYSQSSGYMYDPNTMLFYHYETSTYYYFDHDSQSYQLYTPPEESLAAKWKSRSYKKKAKQFFETKDVEKMSQDTVDICELLFDMTDKLCVSDKPKVKRKTANTKLEEPIVEERFDEKTGEFYSVVTLNRDWKGEDLSSNDSDIEVLSDDDSEVDERVKLMNEEGFSQPPALRIIDSDNQLHVVTICGGTIGSSNECDIRIKCGVFEKLASFCYVKESKSYVVRRLHIDTPVKLNDYDLEFDEDREIQHGDQLQVAKATFRICVHFGSNTCSLCEPGLLKSNAAPATVPLAMRGGETARRKTLKALKAAYGVNDYVSRFCS</sequence>
<protein>
    <recommendedName>
        <fullName evidence="4">OCRE domain-containing protein</fullName>
    </recommendedName>
</protein>
<evidence type="ECO:0000256" key="1">
    <source>
        <dbReference type="SAM" id="MobiDB-lite"/>
    </source>
</evidence>
<organism evidence="2 3">
    <name type="scientific">Diploscapter pachys</name>
    <dbReference type="NCBI Taxonomy" id="2018661"/>
    <lineage>
        <taxon>Eukaryota</taxon>
        <taxon>Metazoa</taxon>
        <taxon>Ecdysozoa</taxon>
        <taxon>Nematoda</taxon>
        <taxon>Chromadorea</taxon>
        <taxon>Rhabditida</taxon>
        <taxon>Rhabditina</taxon>
        <taxon>Rhabditomorpha</taxon>
        <taxon>Rhabditoidea</taxon>
        <taxon>Rhabditidae</taxon>
        <taxon>Diploscapter</taxon>
    </lineage>
</organism>
<feature type="compositionally biased region" description="Basic residues" evidence="1">
    <location>
        <begin position="71"/>
        <end position="82"/>
    </location>
</feature>
<dbReference type="OrthoDB" id="2538319at2759"/>
<comment type="caution">
    <text evidence="2">The sequence shown here is derived from an EMBL/GenBank/DDBJ whole genome shotgun (WGS) entry which is preliminary data.</text>
</comment>
<keyword evidence="3" id="KW-1185">Reference proteome</keyword>
<evidence type="ECO:0008006" key="4">
    <source>
        <dbReference type="Google" id="ProtNLM"/>
    </source>
</evidence>
<dbReference type="PANTHER" id="PTHR23106">
    <property type="entry name" value="ANGIOGENIC FACTOR WITH G PATCH AND FHA DOMAINS 1"/>
    <property type="match status" value="1"/>
</dbReference>
<evidence type="ECO:0000313" key="2">
    <source>
        <dbReference type="EMBL" id="PAV56383.1"/>
    </source>
</evidence>
<dbReference type="EMBL" id="LIAE01010705">
    <property type="protein sequence ID" value="PAV56383.1"/>
    <property type="molecule type" value="Genomic_DNA"/>
</dbReference>
<feature type="compositionally biased region" description="Basic and acidic residues" evidence="1">
    <location>
        <begin position="89"/>
        <end position="103"/>
    </location>
</feature>
<proteinExistence type="predicted"/>
<dbReference type="Proteomes" id="UP000218231">
    <property type="component" value="Unassembled WGS sequence"/>
</dbReference>
<reference evidence="2 3" key="1">
    <citation type="journal article" date="2017" name="Curr. Biol.">
        <title>Genome architecture and evolution of a unichromosomal asexual nematode.</title>
        <authorList>
            <person name="Fradin H."/>
            <person name="Zegar C."/>
            <person name="Gutwein M."/>
            <person name="Lucas J."/>
            <person name="Kovtun M."/>
            <person name="Corcoran D."/>
            <person name="Baugh L.R."/>
            <person name="Kiontke K."/>
            <person name="Gunsalus K."/>
            <person name="Fitch D.H."/>
            <person name="Piano F."/>
        </authorList>
    </citation>
    <scope>NUCLEOTIDE SEQUENCE [LARGE SCALE GENOMIC DNA]</scope>
    <source>
        <strain evidence="2">PF1309</strain>
    </source>
</reference>
<name>A0A2A2J483_9BILA</name>
<dbReference type="AlphaFoldDB" id="A0A2A2J483"/>
<dbReference type="STRING" id="2018661.A0A2A2J483"/>
<dbReference type="PANTHER" id="PTHR23106:SF24">
    <property type="entry name" value="ANGIOGENIC FACTOR WITH G PATCH AND FHA DOMAINS 1"/>
    <property type="match status" value="1"/>
</dbReference>
<feature type="region of interest" description="Disordered" evidence="1">
    <location>
        <begin position="68"/>
        <end position="103"/>
    </location>
</feature>
<accession>A0A2A2J483</accession>
<evidence type="ECO:0000313" key="3">
    <source>
        <dbReference type="Proteomes" id="UP000218231"/>
    </source>
</evidence>
<gene>
    <name evidence="2" type="ORF">WR25_15492</name>
</gene>
<dbReference type="InterPro" id="IPR053027">
    <property type="entry name" value="AGGF1"/>
</dbReference>
<dbReference type="EMBL" id="LIAE01010705">
    <property type="protein sequence ID" value="PAV56382.1"/>
    <property type="molecule type" value="Genomic_DNA"/>
</dbReference>